<keyword evidence="2" id="KW-1185">Reference proteome</keyword>
<reference evidence="1" key="1">
    <citation type="submission" date="2023-07" db="EMBL/GenBank/DDBJ databases">
        <title>Black Yeasts Isolated from many extreme environments.</title>
        <authorList>
            <person name="Coleine C."/>
            <person name="Stajich J.E."/>
            <person name="Selbmann L."/>
        </authorList>
    </citation>
    <scope>NUCLEOTIDE SEQUENCE</scope>
    <source>
        <strain evidence="1">CCFEE 5714</strain>
    </source>
</reference>
<proteinExistence type="predicted"/>
<accession>A0ACC3P127</accession>
<name>A0ACC3P127_9PEZI</name>
<comment type="caution">
    <text evidence="1">The sequence shown here is derived from an EMBL/GenBank/DDBJ whole genome shotgun (WGS) entry which is preliminary data.</text>
</comment>
<evidence type="ECO:0000313" key="2">
    <source>
        <dbReference type="Proteomes" id="UP001281147"/>
    </source>
</evidence>
<dbReference type="EMBL" id="JAUTXU010000001">
    <property type="protein sequence ID" value="KAK3725977.1"/>
    <property type="molecule type" value="Genomic_DNA"/>
</dbReference>
<organism evidence="1 2">
    <name type="scientific">Vermiconidia calcicola</name>
    <dbReference type="NCBI Taxonomy" id="1690605"/>
    <lineage>
        <taxon>Eukaryota</taxon>
        <taxon>Fungi</taxon>
        <taxon>Dikarya</taxon>
        <taxon>Ascomycota</taxon>
        <taxon>Pezizomycotina</taxon>
        <taxon>Dothideomycetes</taxon>
        <taxon>Dothideomycetidae</taxon>
        <taxon>Mycosphaerellales</taxon>
        <taxon>Extremaceae</taxon>
        <taxon>Vermiconidia</taxon>
    </lineage>
</organism>
<protein>
    <submittedName>
        <fullName evidence="1">Uncharacterized protein</fullName>
    </submittedName>
</protein>
<gene>
    <name evidence="1" type="ORF">LTR37_000125</name>
</gene>
<dbReference type="Proteomes" id="UP001281147">
    <property type="component" value="Unassembled WGS sequence"/>
</dbReference>
<evidence type="ECO:0000313" key="1">
    <source>
        <dbReference type="EMBL" id="KAK3725977.1"/>
    </source>
</evidence>
<sequence length="445" mass="48776">MAEQPNGHPFQPPNPSSKPKYSLATLSIHGDDPINTTTDVAPALHVSSTFRYPSDPSQLSPKNDLDVPDRAPTDPAPADSHIYSRLTAPNTSRLELLLGRILGAPCLTYTSGLAAFHALLIHLHPKVVAIGAGYHGCHGVLHIYQKLTNCKIVDLFDEGSWQNDGEGWSLGQGDVVHLETPVNPTGIAYDIQHFADLAHKRGALLTIDATFAPPPLQDPFVHGADYVMHSGTKYFGGHSDLLCGVLAINNRREGEGGRKGWDWEKRYWDMVGERVFLGSVMGSLEGWLGVRSLRTFELRILRQSQNCETIVRWLNECLTTKSPSQDDEIVRQSLASISHAAIQSTSTPPSDMAWLKKQMPNGYGPVFALSLKTARQAKHFPSNLHLFHHATSLGGVESLIEWRRMSDDTVEETLCRVSVGAEDVGDLKDDLLQGFKALAAMGDGR</sequence>